<dbReference type="EMBL" id="KQ241711">
    <property type="protein sequence ID" value="KNC85278.1"/>
    <property type="molecule type" value="Genomic_DNA"/>
</dbReference>
<protein>
    <recommendedName>
        <fullName evidence="1">Proteasome assembly chaperone 2</fullName>
    </recommendedName>
</protein>
<gene>
    <name evidence="4" type="ORF">SARC_02537</name>
</gene>
<evidence type="ECO:0000313" key="5">
    <source>
        <dbReference type="Proteomes" id="UP000054560"/>
    </source>
</evidence>
<evidence type="ECO:0000256" key="1">
    <source>
        <dbReference type="ARBA" id="ARBA00019186"/>
    </source>
</evidence>
<dbReference type="GO" id="GO:0005829">
    <property type="term" value="C:cytosol"/>
    <property type="evidence" value="ECO:0007669"/>
    <property type="project" value="TreeGrafter"/>
</dbReference>
<evidence type="ECO:0000313" key="4">
    <source>
        <dbReference type="EMBL" id="KNC85278.1"/>
    </source>
</evidence>
<sequence length="227" mass="24934">MQQQSCNSIFVHCDDVPDFSGYTLVLPAVSIGNVPQLTVDLLISTLAPKRVGFLHDRALLPVFGCDAYSESGHNSTTSADVYMCEEKQLAIIQQRSPAIKSQRRHLADRMTEWITAANFGSVVLLTSSDANNSGDNTMLANSASLRYVGNQHQDITNNFAQFGWQPWAPVSSSAPYLMAEERARLEKQRVTGGGLTRSLYDACEEKTIPLVTLVSGRGAQWDFKGFV</sequence>
<dbReference type="eggNOG" id="KOG3112">
    <property type="taxonomic scope" value="Eukaryota"/>
</dbReference>
<proteinExistence type="inferred from homology"/>
<dbReference type="GO" id="GO:0005634">
    <property type="term" value="C:nucleus"/>
    <property type="evidence" value="ECO:0007669"/>
    <property type="project" value="TreeGrafter"/>
</dbReference>
<dbReference type="Proteomes" id="UP000054560">
    <property type="component" value="Unassembled WGS sequence"/>
</dbReference>
<name>A0A0L0GAJ9_9EUKA</name>
<dbReference type="InterPro" id="IPR019151">
    <property type="entry name" value="Proteasome_assmbl_chaperone_2"/>
</dbReference>
<comment type="similarity">
    <text evidence="3">Belongs to the PSMG2 family.</text>
</comment>
<accession>A0A0L0GAJ9</accession>
<dbReference type="PANTHER" id="PTHR12970:SF1">
    <property type="entry name" value="PROTEASOME ASSEMBLY CHAPERONE 2"/>
    <property type="match status" value="1"/>
</dbReference>
<keyword evidence="5" id="KW-1185">Reference proteome</keyword>
<dbReference type="OrthoDB" id="10260712at2759"/>
<keyword evidence="2" id="KW-0143">Chaperone</keyword>
<evidence type="ECO:0000256" key="3">
    <source>
        <dbReference type="ARBA" id="ARBA00025745"/>
    </source>
</evidence>
<organism evidence="4 5">
    <name type="scientific">Sphaeroforma arctica JP610</name>
    <dbReference type="NCBI Taxonomy" id="667725"/>
    <lineage>
        <taxon>Eukaryota</taxon>
        <taxon>Ichthyosporea</taxon>
        <taxon>Ichthyophonida</taxon>
        <taxon>Sphaeroforma</taxon>
    </lineage>
</organism>
<dbReference type="GeneID" id="25903041"/>
<dbReference type="GO" id="GO:0043248">
    <property type="term" value="P:proteasome assembly"/>
    <property type="evidence" value="ECO:0007669"/>
    <property type="project" value="TreeGrafter"/>
</dbReference>
<dbReference type="Pfam" id="PF09754">
    <property type="entry name" value="PAC2"/>
    <property type="match status" value="1"/>
</dbReference>
<reference evidence="4 5" key="1">
    <citation type="submission" date="2011-02" db="EMBL/GenBank/DDBJ databases">
        <title>The Genome Sequence of Sphaeroforma arctica JP610.</title>
        <authorList>
            <consortium name="The Broad Institute Genome Sequencing Platform"/>
            <person name="Russ C."/>
            <person name="Cuomo C."/>
            <person name="Young S.K."/>
            <person name="Zeng Q."/>
            <person name="Gargeya S."/>
            <person name="Alvarado L."/>
            <person name="Berlin A."/>
            <person name="Chapman S.B."/>
            <person name="Chen Z."/>
            <person name="Freedman E."/>
            <person name="Gellesch M."/>
            <person name="Goldberg J."/>
            <person name="Griggs A."/>
            <person name="Gujja S."/>
            <person name="Heilman E."/>
            <person name="Heiman D."/>
            <person name="Howarth C."/>
            <person name="Mehta T."/>
            <person name="Neiman D."/>
            <person name="Pearson M."/>
            <person name="Roberts A."/>
            <person name="Saif S."/>
            <person name="Shea T."/>
            <person name="Shenoy N."/>
            <person name="Sisk P."/>
            <person name="Stolte C."/>
            <person name="Sykes S."/>
            <person name="White J."/>
            <person name="Yandava C."/>
            <person name="Burger G."/>
            <person name="Gray M.W."/>
            <person name="Holland P.W.H."/>
            <person name="King N."/>
            <person name="Lang F.B.F."/>
            <person name="Roger A.J."/>
            <person name="Ruiz-Trillo I."/>
            <person name="Haas B."/>
            <person name="Nusbaum C."/>
            <person name="Birren B."/>
        </authorList>
    </citation>
    <scope>NUCLEOTIDE SEQUENCE [LARGE SCALE GENOMIC DNA]</scope>
    <source>
        <strain evidence="4 5">JP610</strain>
    </source>
</reference>
<dbReference type="InterPro" id="IPR016562">
    <property type="entry name" value="Proteasome_assmbl_chp_2_euk"/>
</dbReference>
<dbReference type="Gene3D" id="3.40.50.10900">
    <property type="entry name" value="PAC-like subunit"/>
    <property type="match status" value="1"/>
</dbReference>
<dbReference type="RefSeq" id="XP_014159180.1">
    <property type="nucleotide sequence ID" value="XM_014303705.1"/>
</dbReference>
<dbReference type="PANTHER" id="PTHR12970">
    <property type="entry name" value="PROTEASOME ASSEMBLY CHAPERONE 2"/>
    <property type="match status" value="1"/>
</dbReference>
<dbReference type="InterPro" id="IPR038389">
    <property type="entry name" value="PSMG2_sf"/>
</dbReference>
<dbReference type="AlphaFoldDB" id="A0A0L0GAJ9"/>
<evidence type="ECO:0000256" key="2">
    <source>
        <dbReference type="ARBA" id="ARBA00023186"/>
    </source>
</evidence>
<dbReference type="STRING" id="667725.A0A0L0GAJ9"/>